<feature type="binding site" evidence="13">
    <location>
        <position position="287"/>
    </location>
    <ligand>
        <name>NADPH</name>
        <dbReference type="ChEBI" id="CHEBI:57783"/>
    </ligand>
</feature>
<keyword evidence="2 13" id="KW-0444">Lipid biosynthesis</keyword>
<dbReference type="GO" id="GO:0005975">
    <property type="term" value="P:carbohydrate metabolic process"/>
    <property type="evidence" value="ECO:0007669"/>
    <property type="project" value="InterPro"/>
</dbReference>
<dbReference type="EC" id="1.1.1.94" evidence="10 13"/>
<evidence type="ECO:0000313" key="20">
    <source>
        <dbReference type="EMBL" id="ADK83639.1"/>
    </source>
</evidence>
<comment type="pathway">
    <text evidence="13">Membrane lipid metabolism; glycerophospholipid metabolism.</text>
</comment>
<dbReference type="GO" id="GO:0046167">
    <property type="term" value="P:glycerol-3-phosphate biosynthetic process"/>
    <property type="evidence" value="ECO:0007669"/>
    <property type="project" value="UniProtKB-UniRule"/>
</dbReference>
<dbReference type="OrthoDB" id="9812273at2"/>
<evidence type="ECO:0000256" key="6">
    <source>
        <dbReference type="ARBA" id="ARBA00023098"/>
    </source>
</evidence>
<dbReference type="InterPro" id="IPR011128">
    <property type="entry name" value="G3P_DH_NAD-dep_N"/>
</dbReference>
<dbReference type="Gene3D" id="1.10.1040.10">
    <property type="entry name" value="N-(1-d-carboxylethyl)-l-norvaline Dehydrogenase, domain 2"/>
    <property type="match status" value="1"/>
</dbReference>
<dbReference type="PANTHER" id="PTHR11728">
    <property type="entry name" value="GLYCEROL-3-PHOSPHATE DEHYDROGENASE"/>
    <property type="match status" value="1"/>
</dbReference>
<keyword evidence="3 13" id="KW-0521">NADP</keyword>
<evidence type="ECO:0000256" key="11">
    <source>
        <dbReference type="ARBA" id="ARBA00069372"/>
    </source>
</evidence>
<dbReference type="GO" id="GO:0141152">
    <property type="term" value="F:glycerol-3-phosphate dehydrogenase (NAD+) activity"/>
    <property type="evidence" value="ECO:0007669"/>
    <property type="project" value="RHEA"/>
</dbReference>
<comment type="catalytic activity">
    <reaction evidence="9">
        <text>sn-glycerol 3-phosphate + NADP(+) = dihydroxyacetone phosphate + NADPH + H(+)</text>
        <dbReference type="Rhea" id="RHEA:11096"/>
        <dbReference type="ChEBI" id="CHEBI:15378"/>
        <dbReference type="ChEBI" id="CHEBI:57597"/>
        <dbReference type="ChEBI" id="CHEBI:57642"/>
        <dbReference type="ChEBI" id="CHEBI:57783"/>
        <dbReference type="ChEBI" id="CHEBI:58349"/>
        <dbReference type="EC" id="1.1.1.94"/>
    </reaction>
    <physiologicalReaction direction="right-to-left" evidence="9">
        <dbReference type="Rhea" id="RHEA:11098"/>
    </physiologicalReaction>
</comment>
<feature type="binding site" evidence="13">
    <location>
        <position position="111"/>
    </location>
    <ligand>
        <name>NADPH</name>
        <dbReference type="ChEBI" id="CHEBI:57783"/>
    </ligand>
</feature>
<feature type="binding site" evidence="16">
    <location>
        <begin position="13"/>
        <end position="18"/>
    </location>
    <ligand>
        <name>NAD(+)</name>
        <dbReference type="ChEBI" id="CHEBI:57540"/>
    </ligand>
</feature>
<sequence length="344" mass="36541">MNKPLALEAAVIGAGAWGSALAQQLAWAGQKVRLWALEPEVARQVNDLRENKLYLEGVMLDPAIVATNDLAQAVAGARLVVMVTPSHVFRQVLGQLAPHLEKDAIIVSCSKGIEDQSGYTMCEVAEDVLDKRYHRRLTALSGPSFAKEVARAVPTAVTVAGRDPDVANLVQHAFATTLFRVYTSPDTVGVEIGGAVKNPLAIASGMVAGLELGYNSQAAMITRGLAEMTRLAMARGGQLATLSGLAGLGDLVLTCTGNLSRNRTVGKRLAQGETIAQIQASTRTVAEGVKNTLTVLQIAKRAGVEMPIVQAVKKVIYDGLPPADALLELMTRSLKQEHYWVADS</sequence>
<comment type="catalytic activity">
    <reaction evidence="13">
        <text>sn-glycerol 3-phosphate + NAD(+) = dihydroxyacetone phosphate + NADH + H(+)</text>
        <dbReference type="Rhea" id="RHEA:11092"/>
        <dbReference type="ChEBI" id="CHEBI:15378"/>
        <dbReference type="ChEBI" id="CHEBI:57540"/>
        <dbReference type="ChEBI" id="CHEBI:57597"/>
        <dbReference type="ChEBI" id="CHEBI:57642"/>
        <dbReference type="ChEBI" id="CHEBI:57945"/>
        <dbReference type="EC" id="1.1.1.94"/>
    </reaction>
</comment>
<feature type="domain" description="Glycerol-3-phosphate dehydrogenase NAD-dependent N-terminal" evidence="18">
    <location>
        <begin position="9"/>
        <end position="165"/>
    </location>
</feature>
<feature type="binding site" evidence="13">
    <location>
        <position position="260"/>
    </location>
    <ligand>
        <name>sn-glycerol 3-phosphate</name>
        <dbReference type="ChEBI" id="CHEBI:57597"/>
    </ligand>
</feature>
<evidence type="ECO:0000256" key="9">
    <source>
        <dbReference type="ARBA" id="ARBA00052716"/>
    </source>
</evidence>
<accession>E1QGC7</accession>
<dbReference type="NCBIfam" id="NF000940">
    <property type="entry name" value="PRK00094.1-2"/>
    <property type="match status" value="1"/>
</dbReference>
<keyword evidence="21" id="KW-1185">Reference proteome</keyword>
<dbReference type="HOGENOM" id="CLU_033449_0_2_7"/>
<evidence type="ECO:0000256" key="16">
    <source>
        <dbReference type="PIRSR" id="PIRSR000114-3"/>
    </source>
</evidence>
<feature type="active site" description="Proton acceptor" evidence="13 14">
    <location>
        <position position="197"/>
    </location>
</feature>
<feature type="binding site" evidence="13">
    <location>
        <position position="111"/>
    </location>
    <ligand>
        <name>sn-glycerol 3-phosphate</name>
        <dbReference type="ChEBI" id="CHEBI:57597"/>
    </ligand>
</feature>
<evidence type="ECO:0000256" key="15">
    <source>
        <dbReference type="PIRSR" id="PIRSR000114-2"/>
    </source>
</evidence>
<dbReference type="FunFam" id="1.10.1040.10:FF:000001">
    <property type="entry name" value="Glycerol-3-phosphate dehydrogenase [NAD(P)+]"/>
    <property type="match status" value="1"/>
</dbReference>
<evidence type="ECO:0000256" key="10">
    <source>
        <dbReference type="ARBA" id="ARBA00066687"/>
    </source>
</evidence>
<evidence type="ECO:0000259" key="18">
    <source>
        <dbReference type="Pfam" id="PF01210"/>
    </source>
</evidence>
<dbReference type="InterPro" id="IPR006109">
    <property type="entry name" value="G3P_DH_NAD-dep_C"/>
</dbReference>
<feature type="binding site" evidence="13">
    <location>
        <position position="142"/>
    </location>
    <ligand>
        <name>sn-glycerol 3-phosphate</name>
        <dbReference type="ChEBI" id="CHEBI:57597"/>
    </ligand>
</feature>
<feature type="binding site" evidence="13">
    <location>
        <position position="262"/>
    </location>
    <ligand>
        <name>sn-glycerol 3-phosphate</name>
        <dbReference type="ChEBI" id="CHEBI:57597"/>
    </ligand>
</feature>
<dbReference type="KEGG" id="dbr:Deba_0262"/>
<dbReference type="InterPro" id="IPR036291">
    <property type="entry name" value="NAD(P)-bd_dom_sf"/>
</dbReference>
<dbReference type="GO" id="GO:0008654">
    <property type="term" value="P:phospholipid biosynthetic process"/>
    <property type="evidence" value="ECO:0007669"/>
    <property type="project" value="UniProtKB-KW"/>
</dbReference>
<dbReference type="Gene3D" id="3.40.50.720">
    <property type="entry name" value="NAD(P)-binding Rossmann-like Domain"/>
    <property type="match status" value="1"/>
</dbReference>
<keyword evidence="8 13" id="KW-1208">Phospholipid metabolism</keyword>
<dbReference type="PRINTS" id="PR00077">
    <property type="entry name" value="GPDHDRGNASE"/>
</dbReference>
<keyword evidence="7 13" id="KW-0594">Phospholipid biosynthesis</keyword>
<dbReference type="InterPro" id="IPR008927">
    <property type="entry name" value="6-PGluconate_DH-like_C_sf"/>
</dbReference>
<dbReference type="SUPFAM" id="SSF48179">
    <property type="entry name" value="6-phosphogluconate dehydrogenase C-terminal domain-like"/>
    <property type="match status" value="1"/>
</dbReference>
<evidence type="ECO:0000256" key="4">
    <source>
        <dbReference type="ARBA" id="ARBA00023002"/>
    </source>
</evidence>
<feature type="binding site" evidence="15">
    <location>
        <begin position="261"/>
        <end position="262"/>
    </location>
    <ligand>
        <name>substrate</name>
    </ligand>
</feature>
<evidence type="ECO:0000256" key="8">
    <source>
        <dbReference type="ARBA" id="ARBA00023264"/>
    </source>
</evidence>
<feature type="domain" description="Glycerol-3-phosphate dehydrogenase NAD-dependent C-terminal" evidence="19">
    <location>
        <begin position="186"/>
        <end position="326"/>
    </location>
</feature>
<organism evidence="20 21">
    <name type="scientific">Desulfarculus baarsii (strain ATCC 33931 / DSM 2075 / LMG 7858 / VKM B-1802 / 2st14)</name>
    <dbReference type="NCBI Taxonomy" id="644282"/>
    <lineage>
        <taxon>Bacteria</taxon>
        <taxon>Pseudomonadati</taxon>
        <taxon>Thermodesulfobacteriota</taxon>
        <taxon>Desulfarculia</taxon>
        <taxon>Desulfarculales</taxon>
        <taxon>Desulfarculaceae</taxon>
        <taxon>Desulfarculus</taxon>
    </lineage>
</organism>
<keyword evidence="13" id="KW-0547">Nucleotide-binding</keyword>
<feature type="binding site" evidence="13">
    <location>
        <position position="146"/>
    </location>
    <ligand>
        <name>NADPH</name>
        <dbReference type="ChEBI" id="CHEBI:57783"/>
    </ligand>
</feature>
<evidence type="ECO:0000256" key="13">
    <source>
        <dbReference type="HAMAP-Rule" id="MF_00394"/>
    </source>
</evidence>
<dbReference type="SUPFAM" id="SSF51735">
    <property type="entry name" value="NAD(P)-binding Rossmann-fold domains"/>
    <property type="match status" value="1"/>
</dbReference>
<evidence type="ECO:0000256" key="1">
    <source>
        <dbReference type="ARBA" id="ARBA00011009"/>
    </source>
</evidence>
<dbReference type="HAMAP" id="MF_00394">
    <property type="entry name" value="NAD_Glyc3P_dehydrog"/>
    <property type="match status" value="1"/>
</dbReference>
<evidence type="ECO:0000256" key="14">
    <source>
        <dbReference type="PIRSR" id="PIRSR000114-1"/>
    </source>
</evidence>
<dbReference type="STRING" id="644282.Deba_0262"/>
<dbReference type="eggNOG" id="COG0240">
    <property type="taxonomic scope" value="Bacteria"/>
</dbReference>
<dbReference type="EMBL" id="CP002085">
    <property type="protein sequence ID" value="ADK83639.1"/>
    <property type="molecule type" value="Genomic_DNA"/>
</dbReference>
<feature type="binding site" evidence="16">
    <location>
        <position position="261"/>
    </location>
    <ligand>
        <name>NAD(+)</name>
        <dbReference type="ChEBI" id="CHEBI:57540"/>
    </ligand>
</feature>
<dbReference type="FunFam" id="3.40.50.720:FF:000019">
    <property type="entry name" value="Glycerol-3-phosphate dehydrogenase [NAD(P)+]"/>
    <property type="match status" value="1"/>
</dbReference>
<keyword evidence="4 13" id="KW-0560">Oxidoreductase</keyword>
<dbReference type="UniPathway" id="UPA00940"/>
<protein>
    <recommendedName>
        <fullName evidence="11 13">Glycerol-3-phosphate dehydrogenase [NAD(P)+]</fullName>
        <ecNumber evidence="10 13">1.1.1.94</ecNumber>
    </recommendedName>
    <alternativeName>
        <fullName evidence="13">NAD(P)(+)-dependent glycerol-3-phosphate dehydrogenase</fullName>
    </alternativeName>
    <alternativeName>
        <fullName evidence="12 13">NAD(P)H-dependent dihydroxyacetone-phosphate reductase</fullName>
    </alternativeName>
</protein>
<comment type="caution">
    <text evidence="13">Lacks conserved residue(s) required for the propagation of feature annotation.</text>
</comment>
<evidence type="ECO:0000256" key="3">
    <source>
        <dbReference type="ARBA" id="ARBA00022857"/>
    </source>
</evidence>
<feature type="binding site" evidence="13">
    <location>
        <position position="144"/>
    </location>
    <ligand>
        <name>sn-glycerol 3-phosphate</name>
        <dbReference type="ChEBI" id="CHEBI:57597"/>
    </ligand>
</feature>
<dbReference type="GO" id="GO:0046168">
    <property type="term" value="P:glycerol-3-phosphate catabolic process"/>
    <property type="evidence" value="ECO:0007669"/>
    <property type="project" value="InterPro"/>
</dbReference>
<dbReference type="InterPro" id="IPR006168">
    <property type="entry name" value="G3P_DH_NAD-dep"/>
</dbReference>
<evidence type="ECO:0000313" key="21">
    <source>
        <dbReference type="Proteomes" id="UP000009047"/>
    </source>
</evidence>
<dbReference type="GO" id="GO:0141153">
    <property type="term" value="F:glycerol-3-phosphate dehydrogenase (NADP+) activity"/>
    <property type="evidence" value="ECO:0007669"/>
    <property type="project" value="RHEA"/>
</dbReference>
<dbReference type="GO" id="GO:0051287">
    <property type="term" value="F:NAD binding"/>
    <property type="evidence" value="ECO:0007669"/>
    <property type="project" value="InterPro"/>
</dbReference>
<dbReference type="GO" id="GO:0006650">
    <property type="term" value="P:glycerophospholipid metabolic process"/>
    <property type="evidence" value="ECO:0007669"/>
    <property type="project" value="UniProtKB-UniRule"/>
</dbReference>
<dbReference type="PIRSF" id="PIRSF000114">
    <property type="entry name" value="Glycerol-3-P_dh"/>
    <property type="match status" value="1"/>
</dbReference>
<feature type="binding site" evidence="13">
    <location>
        <position position="261"/>
    </location>
    <ligand>
        <name>sn-glycerol 3-phosphate</name>
        <dbReference type="ChEBI" id="CHEBI:57597"/>
    </ligand>
</feature>
<evidence type="ECO:0000259" key="19">
    <source>
        <dbReference type="Pfam" id="PF07479"/>
    </source>
</evidence>
<comment type="similarity">
    <text evidence="1 13 17">Belongs to the NAD-dependent glycerol-3-phosphate dehydrogenase family.</text>
</comment>
<dbReference type="GO" id="GO:0005829">
    <property type="term" value="C:cytosol"/>
    <property type="evidence" value="ECO:0007669"/>
    <property type="project" value="TreeGrafter"/>
</dbReference>
<evidence type="ECO:0000256" key="7">
    <source>
        <dbReference type="ARBA" id="ARBA00023209"/>
    </source>
</evidence>
<proteinExistence type="inferred from homology"/>
<evidence type="ECO:0000256" key="5">
    <source>
        <dbReference type="ARBA" id="ARBA00023027"/>
    </source>
</evidence>
<keyword evidence="6 13" id="KW-0443">Lipid metabolism</keyword>
<feature type="binding site" evidence="16">
    <location>
        <position position="146"/>
    </location>
    <ligand>
        <name>NAD(+)</name>
        <dbReference type="ChEBI" id="CHEBI:57540"/>
    </ligand>
</feature>
<feature type="binding site" evidence="13">
    <location>
        <position position="197"/>
    </location>
    <ligand>
        <name>sn-glycerol 3-phosphate</name>
        <dbReference type="ChEBI" id="CHEBI:57597"/>
    </ligand>
</feature>
<dbReference type="InterPro" id="IPR013328">
    <property type="entry name" value="6PGD_dom2"/>
</dbReference>
<feature type="binding site" evidence="13">
    <location>
        <position position="261"/>
    </location>
    <ligand>
        <name>NADPH</name>
        <dbReference type="ChEBI" id="CHEBI:57783"/>
    </ligand>
</feature>
<keyword evidence="13" id="KW-0963">Cytoplasm</keyword>
<feature type="binding site" evidence="13">
    <location>
        <position position="17"/>
    </location>
    <ligand>
        <name>NADPH</name>
        <dbReference type="ChEBI" id="CHEBI:57783"/>
    </ligand>
</feature>
<feature type="binding site" evidence="13">
    <location>
        <position position="54"/>
    </location>
    <ligand>
        <name>NADPH</name>
        <dbReference type="ChEBI" id="CHEBI:57783"/>
    </ligand>
</feature>
<dbReference type="Proteomes" id="UP000009047">
    <property type="component" value="Chromosome"/>
</dbReference>
<comment type="function">
    <text evidence="13">Catalyzes the reduction of the glycolytic intermediate dihydroxyacetone phosphate (DHAP) to sn-glycerol 3-phosphate (G3P), the key precursor for phospholipid synthesis.</text>
</comment>
<feature type="binding site" evidence="15">
    <location>
        <position position="111"/>
    </location>
    <ligand>
        <name>substrate</name>
    </ligand>
</feature>
<dbReference type="Pfam" id="PF07479">
    <property type="entry name" value="NAD_Gly3P_dh_C"/>
    <property type="match status" value="1"/>
</dbReference>
<dbReference type="PANTHER" id="PTHR11728:SF1">
    <property type="entry name" value="GLYCEROL-3-PHOSPHATE DEHYDROGENASE [NAD(+)] 2, CHLOROPLASTIC"/>
    <property type="match status" value="1"/>
</dbReference>
<dbReference type="NCBIfam" id="NF000942">
    <property type="entry name" value="PRK00094.1-4"/>
    <property type="match status" value="1"/>
</dbReference>
<dbReference type="AlphaFoldDB" id="E1QGC7"/>
<evidence type="ECO:0000256" key="17">
    <source>
        <dbReference type="RuleBase" id="RU000437"/>
    </source>
</evidence>
<name>E1QGC7_DESB2</name>
<evidence type="ECO:0000256" key="12">
    <source>
        <dbReference type="ARBA" id="ARBA00080511"/>
    </source>
</evidence>
<keyword evidence="5 13" id="KW-0520">NAD</keyword>
<evidence type="ECO:0000256" key="2">
    <source>
        <dbReference type="ARBA" id="ARBA00022516"/>
    </source>
</evidence>
<gene>
    <name evidence="13" type="primary">gpsA</name>
    <name evidence="20" type="ordered locus">Deba_0262</name>
</gene>
<dbReference type="Pfam" id="PF01210">
    <property type="entry name" value="NAD_Gly3P_dh_N"/>
    <property type="match status" value="1"/>
</dbReference>
<reference evidence="20 21" key="1">
    <citation type="journal article" date="2010" name="Stand. Genomic Sci.">
        <title>Complete genome sequence of Desulfarculus baarsii type strain (2st14).</title>
        <authorList>
            <person name="Sun H."/>
            <person name="Spring S."/>
            <person name="Lapidus A."/>
            <person name="Davenport K."/>
            <person name="Del Rio T.G."/>
            <person name="Tice H."/>
            <person name="Nolan M."/>
            <person name="Copeland A."/>
            <person name="Cheng J.F."/>
            <person name="Lucas S."/>
            <person name="Tapia R."/>
            <person name="Goodwin L."/>
            <person name="Pitluck S."/>
            <person name="Ivanova N."/>
            <person name="Pagani I."/>
            <person name="Mavromatis K."/>
            <person name="Ovchinnikova G."/>
            <person name="Pati A."/>
            <person name="Chen A."/>
            <person name="Palaniappan K."/>
            <person name="Hauser L."/>
            <person name="Chang Y.J."/>
            <person name="Jeffries C.D."/>
            <person name="Detter J.C."/>
            <person name="Han C."/>
            <person name="Rohde M."/>
            <person name="Brambilla E."/>
            <person name="Goker M."/>
            <person name="Woyke T."/>
            <person name="Bristow J."/>
            <person name="Eisen J.A."/>
            <person name="Markowitz V."/>
            <person name="Hugenholtz P."/>
            <person name="Kyrpides N.C."/>
            <person name="Klenk H.P."/>
            <person name="Land M."/>
        </authorList>
    </citation>
    <scope>NUCLEOTIDE SEQUENCE [LARGE SCALE GENOMIC DNA]</scope>
    <source>
        <strain evidence="21">ATCC 33931 / DSM 2075 / LMG 7858 / VKM B-1802 / 2st14</strain>
    </source>
</reference>
<feature type="binding site" evidence="13">
    <location>
        <position position="285"/>
    </location>
    <ligand>
        <name>NADPH</name>
        <dbReference type="ChEBI" id="CHEBI:57783"/>
    </ligand>
</feature>
<comment type="subcellular location">
    <subcellularLocation>
        <location evidence="13">Cytoplasm</location>
    </subcellularLocation>
</comment>
<feature type="binding site" evidence="13">
    <location>
        <position position="250"/>
    </location>
    <ligand>
        <name>sn-glycerol 3-phosphate</name>
        <dbReference type="ChEBI" id="CHEBI:57597"/>
    </ligand>
</feature>